<evidence type="ECO:0000313" key="18">
    <source>
        <dbReference type="Proteomes" id="UP000251800"/>
    </source>
</evidence>
<organism evidence="17 18">
    <name type="scientific">Abyssibacter profundi</name>
    <dbReference type="NCBI Taxonomy" id="2182787"/>
    <lineage>
        <taxon>Bacteria</taxon>
        <taxon>Pseudomonadati</taxon>
        <taxon>Pseudomonadota</taxon>
        <taxon>Gammaproteobacteria</taxon>
        <taxon>Chromatiales</taxon>
        <taxon>Oceanococcaceae</taxon>
        <taxon>Abyssibacter</taxon>
    </lineage>
</organism>
<dbReference type="SUPFAM" id="SSF82114">
    <property type="entry name" value="Riboflavin kinase-like"/>
    <property type="match status" value="1"/>
</dbReference>
<keyword evidence="11 15" id="KW-0067">ATP-binding</keyword>
<dbReference type="AlphaFoldDB" id="A0A363UPZ1"/>
<keyword evidence="12" id="KW-0511">Multifunctional enzyme</keyword>
<dbReference type="NCBIfam" id="NF004160">
    <property type="entry name" value="PRK05627.1-3"/>
    <property type="match status" value="1"/>
</dbReference>
<evidence type="ECO:0000256" key="10">
    <source>
        <dbReference type="ARBA" id="ARBA00022827"/>
    </source>
</evidence>
<protein>
    <recommendedName>
        <fullName evidence="15">Riboflavin biosynthesis protein</fullName>
    </recommendedName>
    <domain>
        <recommendedName>
            <fullName evidence="15">Riboflavin kinase</fullName>
            <ecNumber evidence="15">2.7.1.26</ecNumber>
        </recommendedName>
        <alternativeName>
            <fullName evidence="15">Flavokinase</fullName>
        </alternativeName>
    </domain>
    <domain>
        <recommendedName>
            <fullName evidence="15">FMN adenylyltransferase</fullName>
            <ecNumber evidence="15">2.7.7.2</ecNumber>
        </recommendedName>
        <alternativeName>
            <fullName evidence="15">FAD pyrophosphorylase</fullName>
        </alternativeName>
        <alternativeName>
            <fullName evidence="15">FAD synthase</fullName>
        </alternativeName>
    </domain>
</protein>
<evidence type="ECO:0000256" key="13">
    <source>
        <dbReference type="ARBA" id="ARBA00047880"/>
    </source>
</evidence>
<keyword evidence="6 15" id="KW-0808">Transferase</keyword>
<evidence type="ECO:0000313" key="17">
    <source>
        <dbReference type="EMBL" id="PWN57514.1"/>
    </source>
</evidence>
<evidence type="ECO:0000256" key="12">
    <source>
        <dbReference type="ARBA" id="ARBA00023268"/>
    </source>
</evidence>
<dbReference type="NCBIfam" id="NF004163">
    <property type="entry name" value="PRK05627.1-6"/>
    <property type="match status" value="1"/>
</dbReference>
<evidence type="ECO:0000256" key="6">
    <source>
        <dbReference type="ARBA" id="ARBA00022679"/>
    </source>
</evidence>
<evidence type="ECO:0000256" key="14">
    <source>
        <dbReference type="ARBA" id="ARBA00049494"/>
    </source>
</evidence>
<comment type="catalytic activity">
    <reaction evidence="14 15">
        <text>FMN + ATP + H(+) = FAD + diphosphate</text>
        <dbReference type="Rhea" id="RHEA:17237"/>
        <dbReference type="ChEBI" id="CHEBI:15378"/>
        <dbReference type="ChEBI" id="CHEBI:30616"/>
        <dbReference type="ChEBI" id="CHEBI:33019"/>
        <dbReference type="ChEBI" id="CHEBI:57692"/>
        <dbReference type="ChEBI" id="CHEBI:58210"/>
        <dbReference type="EC" id="2.7.7.2"/>
    </reaction>
</comment>
<dbReference type="RefSeq" id="WP_109719019.1">
    <property type="nucleotide sequence ID" value="NZ_QEQK01000002.1"/>
</dbReference>
<evidence type="ECO:0000256" key="8">
    <source>
        <dbReference type="ARBA" id="ARBA00022741"/>
    </source>
</evidence>
<evidence type="ECO:0000256" key="11">
    <source>
        <dbReference type="ARBA" id="ARBA00022840"/>
    </source>
</evidence>
<dbReference type="PIRSF" id="PIRSF004491">
    <property type="entry name" value="FAD_Synth"/>
    <property type="match status" value="1"/>
</dbReference>
<dbReference type="GO" id="GO:0009231">
    <property type="term" value="P:riboflavin biosynthetic process"/>
    <property type="evidence" value="ECO:0007669"/>
    <property type="project" value="InterPro"/>
</dbReference>
<keyword evidence="7 15" id="KW-0548">Nucleotidyltransferase</keyword>
<dbReference type="UniPathway" id="UPA00276">
    <property type="reaction ID" value="UER00406"/>
</dbReference>
<dbReference type="InterPro" id="IPR002606">
    <property type="entry name" value="Riboflavin_kinase_bac"/>
</dbReference>
<dbReference type="Proteomes" id="UP000251800">
    <property type="component" value="Unassembled WGS sequence"/>
</dbReference>
<keyword evidence="5 15" id="KW-0288">FMN</keyword>
<sequence>MQLIRGLHNLRAGHRPSVVAIGNYDGLHVGHRSILGRLRELAGPARSTLVTFEPMPREFFAPASAPPRLARLAETIELLREQSLVDQLLCLRFDAALAAMTPEAFVQRVLVEGLAARHVVVGEDFRYGAKRAGDIDSLRQAGRLHGFAVEVATTVCAAQQRVSSTRVRQALQAGEVVRANEMLGRPYLVTGHVQDGQKMGRTIGFPTANLRLRRRPALRAGVYAVRMRVQGQDNWHNAVANFGTRPTVSGQGQLLEVHCLEGQPELYGRRLWVEFLDFLRPEQRFEGLDALKSQIERDVATARRCLE</sequence>
<accession>A0A363UPZ1</accession>
<evidence type="ECO:0000256" key="4">
    <source>
        <dbReference type="ARBA" id="ARBA00022630"/>
    </source>
</evidence>
<name>A0A363UPZ1_9GAMM</name>
<comment type="pathway">
    <text evidence="3 15">Cofactor biosynthesis; FMN biosynthesis; FMN from riboflavin (ATP route): step 1/1.</text>
</comment>
<dbReference type="Pfam" id="PF01687">
    <property type="entry name" value="Flavokinase"/>
    <property type="match status" value="1"/>
</dbReference>
<keyword evidence="9 15" id="KW-0418">Kinase</keyword>
<reference evidence="17 18" key="1">
    <citation type="submission" date="2018-05" db="EMBL/GenBank/DDBJ databases">
        <title>Abyssibacter profundi OUC007T gen. nov., sp. nov, a marine bacterium isolated from seawater of the Mariana Trench.</title>
        <authorList>
            <person name="Zhou S."/>
        </authorList>
    </citation>
    <scope>NUCLEOTIDE SEQUENCE [LARGE SCALE GENOMIC DNA]</scope>
    <source>
        <strain evidence="17 18">OUC007</strain>
    </source>
</reference>
<dbReference type="InterPro" id="IPR023465">
    <property type="entry name" value="Riboflavin_kinase_dom_sf"/>
</dbReference>
<evidence type="ECO:0000256" key="15">
    <source>
        <dbReference type="PIRNR" id="PIRNR004491"/>
    </source>
</evidence>
<dbReference type="InterPro" id="IPR015865">
    <property type="entry name" value="Riboflavin_kinase_bac/euk"/>
</dbReference>
<dbReference type="NCBIfam" id="TIGR00083">
    <property type="entry name" value="ribF"/>
    <property type="match status" value="1"/>
</dbReference>
<evidence type="ECO:0000256" key="9">
    <source>
        <dbReference type="ARBA" id="ARBA00022777"/>
    </source>
</evidence>
<dbReference type="EMBL" id="QEQK01000002">
    <property type="protein sequence ID" value="PWN57514.1"/>
    <property type="molecule type" value="Genomic_DNA"/>
</dbReference>
<evidence type="ECO:0000256" key="7">
    <source>
        <dbReference type="ARBA" id="ARBA00022695"/>
    </source>
</evidence>
<dbReference type="FunFam" id="3.40.50.620:FF:000021">
    <property type="entry name" value="Riboflavin biosynthesis protein"/>
    <property type="match status" value="1"/>
</dbReference>
<dbReference type="GO" id="GO:0006747">
    <property type="term" value="P:FAD biosynthetic process"/>
    <property type="evidence" value="ECO:0007669"/>
    <property type="project" value="UniProtKB-UniRule"/>
</dbReference>
<dbReference type="PANTHER" id="PTHR22749">
    <property type="entry name" value="RIBOFLAVIN KINASE/FMN ADENYLYLTRANSFERASE"/>
    <property type="match status" value="1"/>
</dbReference>
<keyword evidence="10 15" id="KW-0274">FAD</keyword>
<comment type="function">
    <text evidence="1">Catalyzes the phosphorylation of riboflavin to FMN followed by the adenylation of FMN to FAD.</text>
</comment>
<keyword evidence="4 15" id="KW-0285">Flavoprotein</keyword>
<evidence type="ECO:0000256" key="3">
    <source>
        <dbReference type="ARBA" id="ARBA00005201"/>
    </source>
</evidence>
<dbReference type="InterPro" id="IPR023468">
    <property type="entry name" value="Riboflavin_kinase"/>
</dbReference>
<dbReference type="UniPathway" id="UPA00277">
    <property type="reaction ID" value="UER00407"/>
</dbReference>
<dbReference type="CDD" id="cd02064">
    <property type="entry name" value="FAD_synthetase_N"/>
    <property type="match status" value="1"/>
</dbReference>
<dbReference type="OrthoDB" id="9803667at2"/>
<keyword evidence="8 15" id="KW-0547">Nucleotide-binding</keyword>
<evidence type="ECO:0000259" key="16">
    <source>
        <dbReference type="SMART" id="SM00904"/>
    </source>
</evidence>
<dbReference type="Gene3D" id="2.40.30.30">
    <property type="entry name" value="Riboflavin kinase-like"/>
    <property type="match status" value="1"/>
</dbReference>
<comment type="similarity">
    <text evidence="15">Belongs to the ribF family.</text>
</comment>
<dbReference type="Pfam" id="PF06574">
    <property type="entry name" value="FAD_syn"/>
    <property type="match status" value="1"/>
</dbReference>
<dbReference type="NCBIfam" id="NF004159">
    <property type="entry name" value="PRK05627.1-2"/>
    <property type="match status" value="1"/>
</dbReference>
<comment type="catalytic activity">
    <reaction evidence="13 15">
        <text>riboflavin + ATP = FMN + ADP + H(+)</text>
        <dbReference type="Rhea" id="RHEA:14357"/>
        <dbReference type="ChEBI" id="CHEBI:15378"/>
        <dbReference type="ChEBI" id="CHEBI:30616"/>
        <dbReference type="ChEBI" id="CHEBI:57986"/>
        <dbReference type="ChEBI" id="CHEBI:58210"/>
        <dbReference type="ChEBI" id="CHEBI:456216"/>
        <dbReference type="EC" id="2.7.1.26"/>
    </reaction>
</comment>
<proteinExistence type="inferred from homology"/>
<feature type="domain" description="Riboflavin kinase" evidence="16">
    <location>
        <begin position="182"/>
        <end position="307"/>
    </location>
</feature>
<comment type="pathway">
    <text evidence="2 15">Cofactor biosynthesis; FAD biosynthesis; FAD from FMN: step 1/1.</text>
</comment>
<evidence type="ECO:0000256" key="2">
    <source>
        <dbReference type="ARBA" id="ARBA00004726"/>
    </source>
</evidence>
<dbReference type="SMART" id="SM00904">
    <property type="entry name" value="Flavokinase"/>
    <property type="match status" value="1"/>
</dbReference>
<evidence type="ECO:0000256" key="1">
    <source>
        <dbReference type="ARBA" id="ARBA00002121"/>
    </source>
</evidence>
<keyword evidence="18" id="KW-1185">Reference proteome</keyword>
<dbReference type="EC" id="2.7.1.26" evidence="15"/>
<dbReference type="InterPro" id="IPR015864">
    <property type="entry name" value="FAD_synthase"/>
</dbReference>
<dbReference type="Gene3D" id="3.40.50.620">
    <property type="entry name" value="HUPs"/>
    <property type="match status" value="1"/>
</dbReference>
<dbReference type="EC" id="2.7.7.2" evidence="15"/>
<dbReference type="GO" id="GO:0008531">
    <property type="term" value="F:riboflavin kinase activity"/>
    <property type="evidence" value="ECO:0007669"/>
    <property type="project" value="UniProtKB-UniRule"/>
</dbReference>
<dbReference type="SUPFAM" id="SSF52374">
    <property type="entry name" value="Nucleotidylyl transferase"/>
    <property type="match status" value="1"/>
</dbReference>
<evidence type="ECO:0000256" key="5">
    <source>
        <dbReference type="ARBA" id="ARBA00022643"/>
    </source>
</evidence>
<gene>
    <name evidence="17" type="ORF">DEH80_02330</name>
</gene>
<dbReference type="InterPro" id="IPR014729">
    <property type="entry name" value="Rossmann-like_a/b/a_fold"/>
</dbReference>
<dbReference type="GO" id="GO:0009398">
    <property type="term" value="P:FMN biosynthetic process"/>
    <property type="evidence" value="ECO:0007669"/>
    <property type="project" value="UniProtKB-UniRule"/>
</dbReference>
<dbReference type="GO" id="GO:0003919">
    <property type="term" value="F:FMN adenylyltransferase activity"/>
    <property type="evidence" value="ECO:0007669"/>
    <property type="project" value="UniProtKB-UniRule"/>
</dbReference>
<dbReference type="PANTHER" id="PTHR22749:SF6">
    <property type="entry name" value="RIBOFLAVIN KINASE"/>
    <property type="match status" value="1"/>
</dbReference>
<comment type="caution">
    <text evidence="17">The sequence shown here is derived from an EMBL/GenBank/DDBJ whole genome shotgun (WGS) entry which is preliminary data.</text>
</comment>
<dbReference type="GO" id="GO:0005524">
    <property type="term" value="F:ATP binding"/>
    <property type="evidence" value="ECO:0007669"/>
    <property type="project" value="UniProtKB-UniRule"/>
</dbReference>